<organism evidence="1 2">
    <name type="scientific">Truepera radiovictrix (strain DSM 17093 / CIP 108686 / LMG 22925 / RQ-24)</name>
    <dbReference type="NCBI Taxonomy" id="649638"/>
    <lineage>
        <taxon>Bacteria</taxon>
        <taxon>Thermotogati</taxon>
        <taxon>Deinococcota</taxon>
        <taxon>Deinococci</taxon>
        <taxon>Trueperales</taxon>
        <taxon>Trueperaceae</taxon>
        <taxon>Truepera</taxon>
    </lineage>
</organism>
<dbReference type="Proteomes" id="UP000000379">
    <property type="component" value="Chromosome"/>
</dbReference>
<dbReference type="AlphaFoldDB" id="D7CR72"/>
<proteinExistence type="predicted"/>
<keyword evidence="2" id="KW-1185">Reference proteome</keyword>
<evidence type="ECO:0000313" key="2">
    <source>
        <dbReference type="Proteomes" id="UP000000379"/>
    </source>
</evidence>
<sequence>MLEAYGNETKVLVLHLANLELRLCALEGLSRDEAIAQTTDAVRLSLGAMRNTLLPDDEVETLKHLIAAQYDRLAPKEGAEVLKAS</sequence>
<accession>D7CR72</accession>
<dbReference type="RefSeq" id="WP_013178525.1">
    <property type="nucleotide sequence ID" value="NC_014221.1"/>
</dbReference>
<dbReference type="EMBL" id="CP002049">
    <property type="protein sequence ID" value="ADI15160.1"/>
    <property type="molecule type" value="Genomic_DNA"/>
</dbReference>
<reference evidence="1 2" key="2">
    <citation type="journal article" date="2011" name="Stand. Genomic Sci.">
        <title>Complete genome sequence of Truepera radiovictrix type strain (RQ-24).</title>
        <authorList>
            <person name="Ivanova N."/>
            <person name="Rohde C."/>
            <person name="Munk C."/>
            <person name="Nolan M."/>
            <person name="Lucas S."/>
            <person name="Del Rio T.G."/>
            <person name="Tice H."/>
            <person name="Deshpande S."/>
            <person name="Cheng J.F."/>
            <person name="Tapia R."/>
            <person name="Han C."/>
            <person name="Goodwin L."/>
            <person name="Pitluck S."/>
            <person name="Liolios K."/>
            <person name="Mavromatis K."/>
            <person name="Mikhailova N."/>
            <person name="Pati A."/>
            <person name="Chen A."/>
            <person name="Palaniappan K."/>
            <person name="Land M."/>
            <person name="Hauser L."/>
            <person name="Chang Y.J."/>
            <person name="Jeffries C.D."/>
            <person name="Brambilla E."/>
            <person name="Rohde M."/>
            <person name="Goker M."/>
            <person name="Tindall B.J."/>
            <person name="Woyke T."/>
            <person name="Bristow J."/>
            <person name="Eisen J.A."/>
            <person name="Markowitz V."/>
            <person name="Hugenholtz P."/>
            <person name="Kyrpides N.C."/>
            <person name="Klenk H.P."/>
            <person name="Lapidus A."/>
        </authorList>
    </citation>
    <scope>NUCLEOTIDE SEQUENCE [LARGE SCALE GENOMIC DNA]</scope>
    <source>
        <strain evidence="2">DSM 17093 / CIP 108686 / LMG 22925 / RQ-24</strain>
    </source>
</reference>
<gene>
    <name evidence="1" type="ordered locus">Trad_2046</name>
</gene>
<dbReference type="STRING" id="649638.Trad_2046"/>
<reference evidence="2" key="1">
    <citation type="submission" date="2010-05" db="EMBL/GenBank/DDBJ databases">
        <title>The complete genome of Truepera radiovictris DSM 17093.</title>
        <authorList>
            <consortium name="US DOE Joint Genome Institute (JGI-PGF)"/>
            <person name="Lucas S."/>
            <person name="Copeland A."/>
            <person name="Lapidus A."/>
            <person name="Glavina del Rio T."/>
            <person name="Dalin E."/>
            <person name="Tice H."/>
            <person name="Bruce D."/>
            <person name="Goodwin L."/>
            <person name="Pitluck S."/>
            <person name="Kyrpides N."/>
            <person name="Mavromatis K."/>
            <person name="Ovchinnikova G."/>
            <person name="Munk A.C."/>
            <person name="Detter J.C."/>
            <person name="Han C."/>
            <person name="Tapia R."/>
            <person name="Land M."/>
            <person name="Hauser L."/>
            <person name="Markowitz V."/>
            <person name="Cheng J.-F."/>
            <person name="Hugenholtz P."/>
            <person name="Woyke T."/>
            <person name="Wu D."/>
            <person name="Tindall B."/>
            <person name="Pomrenke H.G."/>
            <person name="Brambilla E."/>
            <person name="Klenk H.-P."/>
            <person name="Eisen J.A."/>
        </authorList>
    </citation>
    <scope>NUCLEOTIDE SEQUENCE [LARGE SCALE GENOMIC DNA]</scope>
    <source>
        <strain evidence="2">DSM 17093 / CIP 108686 / LMG 22925 / RQ-24</strain>
    </source>
</reference>
<evidence type="ECO:0000313" key="1">
    <source>
        <dbReference type="EMBL" id="ADI15160.1"/>
    </source>
</evidence>
<dbReference type="KEGG" id="tra:Trad_2046"/>
<protein>
    <submittedName>
        <fullName evidence="1">Uncharacterized protein</fullName>
    </submittedName>
</protein>
<name>D7CR72_TRURR</name>
<dbReference type="HOGENOM" id="CLU_2511733_0_0_0"/>